<organism evidence="1 2">
    <name type="scientific">Clunio marinus</name>
    <dbReference type="NCBI Taxonomy" id="568069"/>
    <lineage>
        <taxon>Eukaryota</taxon>
        <taxon>Metazoa</taxon>
        <taxon>Ecdysozoa</taxon>
        <taxon>Arthropoda</taxon>
        <taxon>Hexapoda</taxon>
        <taxon>Insecta</taxon>
        <taxon>Pterygota</taxon>
        <taxon>Neoptera</taxon>
        <taxon>Endopterygota</taxon>
        <taxon>Diptera</taxon>
        <taxon>Nematocera</taxon>
        <taxon>Chironomoidea</taxon>
        <taxon>Chironomidae</taxon>
        <taxon>Clunio</taxon>
    </lineage>
</organism>
<reference evidence="1 2" key="1">
    <citation type="submission" date="2015-04" db="EMBL/GenBank/DDBJ databases">
        <authorList>
            <person name="Syromyatnikov M.Y."/>
            <person name="Popov V.N."/>
        </authorList>
    </citation>
    <scope>NUCLEOTIDE SEQUENCE [LARGE SCALE GENOMIC DNA]</scope>
</reference>
<sequence length="88" mass="10611">MKGKPFQLRFFTFQLIHNIDTNTHDIWQILKYHEAFYESLECDKGDNNVVKVIKFYNSEEFHIFLQAKDKNLPLKLIKLSKEEHLNNL</sequence>
<keyword evidence="2" id="KW-1185">Reference proteome</keyword>
<dbReference type="Proteomes" id="UP000183832">
    <property type="component" value="Unassembled WGS sequence"/>
</dbReference>
<evidence type="ECO:0000313" key="2">
    <source>
        <dbReference type="Proteomes" id="UP000183832"/>
    </source>
</evidence>
<dbReference type="AlphaFoldDB" id="A0A1J1I389"/>
<protein>
    <submittedName>
        <fullName evidence="1">CLUMA_CG008159, isoform A</fullName>
    </submittedName>
</protein>
<name>A0A1J1I389_9DIPT</name>
<accession>A0A1J1I389</accession>
<gene>
    <name evidence="1" type="ORF">CLUMA_CG008159</name>
</gene>
<evidence type="ECO:0000313" key="1">
    <source>
        <dbReference type="EMBL" id="CRK94659.1"/>
    </source>
</evidence>
<dbReference type="EMBL" id="CVRI01000039">
    <property type="protein sequence ID" value="CRK94659.1"/>
    <property type="molecule type" value="Genomic_DNA"/>
</dbReference>
<proteinExistence type="predicted"/>